<gene>
    <name evidence="1" type="ORF">CHLRE_11g482676v5</name>
</gene>
<accession>A0A2K3D8V7</accession>
<evidence type="ECO:0000313" key="2">
    <source>
        <dbReference type="Proteomes" id="UP000006906"/>
    </source>
</evidence>
<dbReference type="Proteomes" id="UP000006906">
    <property type="component" value="Chromosome 11"/>
</dbReference>
<organism evidence="1 2">
    <name type="scientific">Chlamydomonas reinhardtii</name>
    <name type="common">Chlamydomonas smithii</name>
    <dbReference type="NCBI Taxonomy" id="3055"/>
    <lineage>
        <taxon>Eukaryota</taxon>
        <taxon>Viridiplantae</taxon>
        <taxon>Chlorophyta</taxon>
        <taxon>core chlorophytes</taxon>
        <taxon>Chlorophyceae</taxon>
        <taxon>CS clade</taxon>
        <taxon>Chlamydomonadales</taxon>
        <taxon>Chlamydomonadaceae</taxon>
        <taxon>Chlamydomonas</taxon>
    </lineage>
</organism>
<dbReference type="EMBL" id="CM008972">
    <property type="protein sequence ID" value="PNW76957.1"/>
    <property type="molecule type" value="Genomic_DNA"/>
</dbReference>
<protein>
    <submittedName>
        <fullName evidence="1">Uncharacterized protein</fullName>
    </submittedName>
</protein>
<keyword evidence="2" id="KW-1185">Reference proteome</keyword>
<dbReference type="GeneID" id="5722960"/>
<name>A0A2K3D8V7_CHLRE</name>
<dbReference type="InParanoid" id="A0A2K3D8V7"/>
<reference evidence="1 2" key="1">
    <citation type="journal article" date="2007" name="Science">
        <title>The Chlamydomonas genome reveals the evolution of key animal and plant functions.</title>
        <authorList>
            <person name="Merchant S.S."/>
            <person name="Prochnik S.E."/>
            <person name="Vallon O."/>
            <person name="Harris E.H."/>
            <person name="Karpowicz S.J."/>
            <person name="Witman G.B."/>
            <person name="Terry A."/>
            <person name="Salamov A."/>
            <person name="Fritz-Laylin L.K."/>
            <person name="Marechal-Drouard L."/>
            <person name="Marshall W.F."/>
            <person name="Qu L.H."/>
            <person name="Nelson D.R."/>
            <person name="Sanderfoot A.A."/>
            <person name="Spalding M.H."/>
            <person name="Kapitonov V.V."/>
            <person name="Ren Q."/>
            <person name="Ferris P."/>
            <person name="Lindquist E."/>
            <person name="Shapiro H."/>
            <person name="Lucas S.M."/>
            <person name="Grimwood J."/>
            <person name="Schmutz J."/>
            <person name="Cardol P."/>
            <person name="Cerutti H."/>
            <person name="Chanfreau G."/>
            <person name="Chen C.L."/>
            <person name="Cognat V."/>
            <person name="Croft M.T."/>
            <person name="Dent R."/>
            <person name="Dutcher S."/>
            <person name="Fernandez E."/>
            <person name="Fukuzawa H."/>
            <person name="Gonzalez-Ballester D."/>
            <person name="Gonzalez-Halphen D."/>
            <person name="Hallmann A."/>
            <person name="Hanikenne M."/>
            <person name="Hippler M."/>
            <person name="Inwood W."/>
            <person name="Jabbari K."/>
            <person name="Kalanon M."/>
            <person name="Kuras R."/>
            <person name="Lefebvre P.A."/>
            <person name="Lemaire S.D."/>
            <person name="Lobanov A.V."/>
            <person name="Lohr M."/>
            <person name="Manuell A."/>
            <person name="Meier I."/>
            <person name="Mets L."/>
            <person name="Mittag M."/>
            <person name="Mittelmeier T."/>
            <person name="Moroney J.V."/>
            <person name="Moseley J."/>
            <person name="Napoli C."/>
            <person name="Nedelcu A.M."/>
            <person name="Niyogi K."/>
            <person name="Novoselov S.V."/>
            <person name="Paulsen I.T."/>
            <person name="Pazour G."/>
            <person name="Purton S."/>
            <person name="Ral J.P."/>
            <person name="Riano-Pachon D.M."/>
            <person name="Riekhof W."/>
            <person name="Rymarquis L."/>
            <person name="Schroda M."/>
            <person name="Stern D."/>
            <person name="Umen J."/>
            <person name="Willows R."/>
            <person name="Wilson N."/>
            <person name="Zimmer S.L."/>
            <person name="Allmer J."/>
            <person name="Balk J."/>
            <person name="Bisova K."/>
            <person name="Chen C.J."/>
            <person name="Elias M."/>
            <person name="Gendler K."/>
            <person name="Hauser C."/>
            <person name="Lamb M.R."/>
            <person name="Ledford H."/>
            <person name="Long J.C."/>
            <person name="Minagawa J."/>
            <person name="Page M.D."/>
            <person name="Pan J."/>
            <person name="Pootakham W."/>
            <person name="Roje S."/>
            <person name="Rose A."/>
            <person name="Stahlberg E."/>
            <person name="Terauchi A.M."/>
            <person name="Yang P."/>
            <person name="Ball S."/>
            <person name="Bowler C."/>
            <person name="Dieckmann C.L."/>
            <person name="Gladyshev V.N."/>
            <person name="Green P."/>
            <person name="Jorgensen R."/>
            <person name="Mayfield S."/>
            <person name="Mueller-Roeber B."/>
            <person name="Rajamani S."/>
            <person name="Sayre R.T."/>
            <person name="Brokstein P."/>
            <person name="Dubchak I."/>
            <person name="Goodstein D."/>
            <person name="Hornick L."/>
            <person name="Huang Y.W."/>
            <person name="Jhaveri J."/>
            <person name="Luo Y."/>
            <person name="Martinez D."/>
            <person name="Ngau W.C."/>
            <person name="Otillar B."/>
            <person name="Poliakov A."/>
            <person name="Porter A."/>
            <person name="Szajkowski L."/>
            <person name="Werner G."/>
            <person name="Zhou K."/>
            <person name="Grigoriev I.V."/>
            <person name="Rokhsar D.S."/>
            <person name="Grossman A.R."/>
        </authorList>
    </citation>
    <scope>NUCLEOTIDE SEQUENCE [LARGE SCALE GENOMIC DNA]</scope>
    <source>
        <strain evidence="2">CC-503</strain>
    </source>
</reference>
<dbReference type="KEGG" id="cre:CHLRE_11g482676v5"/>
<dbReference type="AlphaFoldDB" id="A0A2K3D8V7"/>
<evidence type="ECO:0000313" key="1">
    <source>
        <dbReference type="EMBL" id="PNW76957.1"/>
    </source>
</evidence>
<proteinExistence type="predicted"/>
<dbReference type="Gramene" id="PNW76957">
    <property type="protein sequence ID" value="PNW76957"/>
    <property type="gene ID" value="CHLRE_11g482676v5"/>
</dbReference>
<dbReference type="RefSeq" id="XP_042919780.1">
    <property type="nucleotide sequence ID" value="XM_043067775.1"/>
</dbReference>
<sequence>MAQSPGGMPPAEEETLMQAWLALDGETHQVHEGGGTGTALPATATASASASAAASSSSCNTSGAALRRLGLQSCVGCRWQRLMGPTAAGGW</sequence>